<evidence type="ECO:0000259" key="2">
    <source>
        <dbReference type="Pfam" id="PF01757"/>
    </source>
</evidence>
<feature type="transmembrane region" description="Helical" evidence="1">
    <location>
        <begin position="107"/>
        <end position="125"/>
    </location>
</feature>
<gene>
    <name evidence="3" type="ORF">EV148_11064</name>
</gene>
<feature type="transmembrane region" description="Helical" evidence="1">
    <location>
        <begin position="292"/>
        <end position="311"/>
    </location>
</feature>
<dbReference type="GO" id="GO:0016020">
    <property type="term" value="C:membrane"/>
    <property type="evidence" value="ECO:0007669"/>
    <property type="project" value="TreeGrafter"/>
</dbReference>
<dbReference type="GO" id="GO:0016747">
    <property type="term" value="F:acyltransferase activity, transferring groups other than amino-acyl groups"/>
    <property type="evidence" value="ECO:0007669"/>
    <property type="project" value="InterPro"/>
</dbReference>
<evidence type="ECO:0000313" key="4">
    <source>
        <dbReference type="Proteomes" id="UP000294862"/>
    </source>
</evidence>
<feature type="transmembrane region" description="Helical" evidence="1">
    <location>
        <begin position="261"/>
        <end position="280"/>
    </location>
</feature>
<dbReference type="InterPro" id="IPR002656">
    <property type="entry name" value="Acyl_transf_3_dom"/>
</dbReference>
<keyword evidence="1" id="KW-1133">Transmembrane helix</keyword>
<dbReference type="Pfam" id="PF01757">
    <property type="entry name" value="Acyl_transf_3"/>
    <property type="match status" value="1"/>
</dbReference>
<keyword evidence="1" id="KW-0812">Transmembrane</keyword>
<dbReference type="AlphaFoldDB" id="A0A4R2HZV4"/>
<feature type="domain" description="Acyltransferase 3" evidence="2">
    <location>
        <begin position="59"/>
        <end position="400"/>
    </location>
</feature>
<dbReference type="PANTHER" id="PTHR23028:SF53">
    <property type="entry name" value="ACYL_TRANSF_3 DOMAIN-CONTAINING PROTEIN"/>
    <property type="match status" value="1"/>
</dbReference>
<reference evidence="3 4" key="1">
    <citation type="journal article" date="2015" name="Stand. Genomic Sci.">
        <title>Genomic Encyclopedia of Bacterial and Archaeal Type Strains, Phase III: the genomes of soil and plant-associated and newly described type strains.</title>
        <authorList>
            <person name="Whitman W.B."/>
            <person name="Woyke T."/>
            <person name="Klenk H.P."/>
            <person name="Zhou Y."/>
            <person name="Lilburn T.G."/>
            <person name="Beck B.J."/>
            <person name="De Vos P."/>
            <person name="Vandamme P."/>
            <person name="Eisen J.A."/>
            <person name="Garrity G."/>
            <person name="Hugenholtz P."/>
            <person name="Kyrpides N.C."/>
        </authorList>
    </citation>
    <scope>NUCLEOTIDE SEQUENCE [LARGE SCALE GENOMIC DNA]</scope>
    <source>
        <strain evidence="3 4">A3</strain>
    </source>
</reference>
<keyword evidence="4" id="KW-1185">Reference proteome</keyword>
<organism evidence="3 4">
    <name type="scientific">Dokdonella fugitiva</name>
    <dbReference type="NCBI Taxonomy" id="328517"/>
    <lineage>
        <taxon>Bacteria</taxon>
        <taxon>Pseudomonadati</taxon>
        <taxon>Pseudomonadota</taxon>
        <taxon>Gammaproteobacteria</taxon>
        <taxon>Lysobacterales</taxon>
        <taxon>Rhodanobacteraceae</taxon>
        <taxon>Dokdonella</taxon>
    </lineage>
</organism>
<feature type="transmembrane region" description="Helical" evidence="1">
    <location>
        <begin position="67"/>
        <end position="87"/>
    </location>
</feature>
<dbReference type="InterPro" id="IPR050879">
    <property type="entry name" value="Acyltransferase_3"/>
</dbReference>
<feature type="transmembrane region" description="Helical" evidence="1">
    <location>
        <begin position="317"/>
        <end position="333"/>
    </location>
</feature>
<feature type="transmembrane region" description="Helical" evidence="1">
    <location>
        <begin position="205"/>
        <end position="224"/>
    </location>
</feature>
<feature type="transmembrane region" description="Helical" evidence="1">
    <location>
        <begin position="385"/>
        <end position="406"/>
    </location>
</feature>
<dbReference type="GO" id="GO:0009103">
    <property type="term" value="P:lipopolysaccharide biosynthetic process"/>
    <property type="evidence" value="ECO:0007669"/>
    <property type="project" value="TreeGrafter"/>
</dbReference>
<protein>
    <submittedName>
        <fullName evidence="3">Peptidoglycan/LPS O-acetylase OafA/YrhL</fullName>
    </submittedName>
</protein>
<accession>A0A4R2HZV4</accession>
<keyword evidence="1" id="KW-0472">Membrane</keyword>
<dbReference type="EMBL" id="SLWQ01000010">
    <property type="protein sequence ID" value="TCO37253.1"/>
    <property type="molecule type" value="Genomic_DNA"/>
</dbReference>
<feature type="transmembrane region" description="Helical" evidence="1">
    <location>
        <begin position="231"/>
        <end position="249"/>
    </location>
</feature>
<proteinExistence type="predicted"/>
<comment type="caution">
    <text evidence="3">The sequence shown here is derived from an EMBL/GenBank/DDBJ whole genome shotgun (WGS) entry which is preliminary data.</text>
</comment>
<feature type="transmembrane region" description="Helical" evidence="1">
    <location>
        <begin position="146"/>
        <end position="170"/>
    </location>
</feature>
<evidence type="ECO:0000313" key="3">
    <source>
        <dbReference type="EMBL" id="TCO37253.1"/>
    </source>
</evidence>
<dbReference type="Proteomes" id="UP000294862">
    <property type="component" value="Unassembled WGS sequence"/>
</dbReference>
<evidence type="ECO:0000256" key="1">
    <source>
        <dbReference type="SAM" id="Phobius"/>
    </source>
</evidence>
<dbReference type="PANTHER" id="PTHR23028">
    <property type="entry name" value="ACETYLTRANSFERASE"/>
    <property type="match status" value="1"/>
</dbReference>
<name>A0A4R2HZV4_9GAMM</name>
<feature type="transmembrane region" description="Helical" evidence="1">
    <location>
        <begin position="354"/>
        <end position="373"/>
    </location>
</feature>
<sequence length="440" mass="48043">MGCGEARQPAQPGGFQLSRLRMDQSPGACRRVAVVARSRDSVMGHRMPYRSDATPARNPGIDTLRGLSILLVVLHHLGLRMPLKASLLGDVVPARVLAALNWNGYEAVFVFFVISGFLIARHSIARWGSLARIDVGAFYARRAARILPCLVLVVLVLSLLHLAGAADYVIAREGQSLPRAIGAAFGLHLNWYEGRTGYLPGGWDVLWSLSIEEVFYLGFPLACLAVRSERLLFVLLAAFALTLPVSRAVLEGNAIWQEKAYLPGMAAIASGVLAALVSARWSTRAPWLGPRLVMLGAAGLASVLFVEGWWWSWLGNGTMLVLTVSVACILVGLDGREGVRGARGFDWLRSFGRLSYEIYLGHMFVVFAIVALYRASGANADWSFVWYVPGVALCWLLGAAVARVYSLPCERWIGRRFARARARSARRVFAPERAAPSGLQ</sequence>